<sequence>MASYPTGQIALANANNQTFSQGFRPRLIEFYGYEGEDFRHFQEILDSYLAITNTLSDDRKLIVLKSQLRRAAKIYFEKEILKRIPNVTYDKAIELLKQHYITPELIQSYELEFNEMFQGEQEHPQIFLARLREAADLANITSEAVIESRFRVGLLKEIKQFCIQSSAHTFQEWINHADGWWNANRPRKIAMVDNPFIPRNVNNALIYHDDNRYTRHHSANNHNVELIDTEERHIHAVPINDLRNNFGNNYMAPYSEIITGPNQLVTMEVKGSTNNNHLCTQPTMNRHNNQSVHTNSQHDLVNLIQETIRSELNLHQHSSQPTRNYNRRPRYDNYNNFHNNEYNRNGNNSYNYRSDNRYRNNYDHSYGRYEYDNHNRNPNQPTNNHNNQPQQSTSQPRYQNQQSKY</sequence>
<keyword evidence="3" id="KW-1185">Reference proteome</keyword>
<feature type="region of interest" description="Disordered" evidence="1">
    <location>
        <begin position="313"/>
        <end position="405"/>
    </location>
</feature>
<feature type="compositionally biased region" description="Basic and acidic residues" evidence="1">
    <location>
        <begin position="354"/>
        <end position="375"/>
    </location>
</feature>
<evidence type="ECO:0000313" key="3">
    <source>
        <dbReference type="Proteomes" id="UP000009138"/>
    </source>
</evidence>
<dbReference type="VEuPathDB" id="FungiDB:RO3G_09956"/>
<evidence type="ECO:0000313" key="2">
    <source>
        <dbReference type="EMBL" id="EIE85246.1"/>
    </source>
</evidence>
<protein>
    <submittedName>
        <fullName evidence="2">Uncharacterized protein</fullName>
    </submittedName>
</protein>
<feature type="compositionally biased region" description="Low complexity" evidence="1">
    <location>
        <begin position="376"/>
        <end position="397"/>
    </location>
</feature>
<reference evidence="2 3" key="1">
    <citation type="journal article" date="2009" name="PLoS Genet.">
        <title>Genomic analysis of the basal lineage fungus Rhizopus oryzae reveals a whole-genome duplication.</title>
        <authorList>
            <person name="Ma L.-J."/>
            <person name="Ibrahim A.S."/>
            <person name="Skory C."/>
            <person name="Grabherr M.G."/>
            <person name="Burger G."/>
            <person name="Butler M."/>
            <person name="Elias M."/>
            <person name="Idnurm A."/>
            <person name="Lang B.F."/>
            <person name="Sone T."/>
            <person name="Abe A."/>
            <person name="Calvo S.E."/>
            <person name="Corrochano L.M."/>
            <person name="Engels R."/>
            <person name="Fu J."/>
            <person name="Hansberg W."/>
            <person name="Kim J.-M."/>
            <person name="Kodira C.D."/>
            <person name="Koehrsen M.J."/>
            <person name="Liu B."/>
            <person name="Miranda-Saavedra D."/>
            <person name="O'Leary S."/>
            <person name="Ortiz-Castellanos L."/>
            <person name="Poulter R."/>
            <person name="Rodriguez-Romero J."/>
            <person name="Ruiz-Herrera J."/>
            <person name="Shen Y.-Q."/>
            <person name="Zeng Q."/>
            <person name="Galagan J."/>
            <person name="Birren B.W."/>
            <person name="Cuomo C.A."/>
            <person name="Wickes B.L."/>
        </authorList>
    </citation>
    <scope>NUCLEOTIDE SEQUENCE [LARGE SCALE GENOMIC DNA]</scope>
    <source>
        <strain evidence="3">RA 99-880 / ATCC MYA-4621 / FGSC 9543 / NRRL 43880</strain>
    </source>
</reference>
<feature type="compositionally biased region" description="Low complexity" evidence="1">
    <location>
        <begin position="332"/>
        <end position="353"/>
    </location>
</feature>
<gene>
    <name evidence="2" type="ORF">RO3G_09956</name>
</gene>
<name>I1C9W6_RHIO9</name>
<organism evidence="2 3">
    <name type="scientific">Rhizopus delemar (strain RA 99-880 / ATCC MYA-4621 / FGSC 9543 / NRRL 43880)</name>
    <name type="common">Mucormycosis agent</name>
    <name type="synonym">Rhizopus arrhizus var. delemar</name>
    <dbReference type="NCBI Taxonomy" id="246409"/>
    <lineage>
        <taxon>Eukaryota</taxon>
        <taxon>Fungi</taxon>
        <taxon>Fungi incertae sedis</taxon>
        <taxon>Mucoromycota</taxon>
        <taxon>Mucoromycotina</taxon>
        <taxon>Mucoromycetes</taxon>
        <taxon>Mucorales</taxon>
        <taxon>Mucorineae</taxon>
        <taxon>Rhizopodaceae</taxon>
        <taxon>Rhizopus</taxon>
    </lineage>
</organism>
<dbReference type="GeneID" id="93616922"/>
<accession>I1C9W6</accession>
<dbReference type="OrthoDB" id="2275032at2759"/>
<proteinExistence type="predicted"/>
<dbReference type="RefSeq" id="XP_067520642.1">
    <property type="nucleotide sequence ID" value="XM_067664541.1"/>
</dbReference>
<dbReference type="InParanoid" id="I1C9W6"/>
<evidence type="ECO:0000256" key="1">
    <source>
        <dbReference type="SAM" id="MobiDB-lite"/>
    </source>
</evidence>
<dbReference type="AlphaFoldDB" id="I1C9W6"/>
<dbReference type="EMBL" id="CH476738">
    <property type="protein sequence ID" value="EIE85246.1"/>
    <property type="molecule type" value="Genomic_DNA"/>
</dbReference>
<dbReference type="Proteomes" id="UP000009138">
    <property type="component" value="Unassembled WGS sequence"/>
</dbReference>